<evidence type="ECO:0000256" key="3">
    <source>
        <dbReference type="ARBA" id="ARBA00022692"/>
    </source>
</evidence>
<evidence type="ECO:0000256" key="1">
    <source>
        <dbReference type="ARBA" id="ARBA00004167"/>
    </source>
</evidence>
<protein>
    <submittedName>
        <fullName evidence="7">LemA family protein</fullName>
    </submittedName>
</protein>
<evidence type="ECO:0000256" key="4">
    <source>
        <dbReference type="ARBA" id="ARBA00022989"/>
    </source>
</evidence>
<dbReference type="Gene3D" id="1.20.1440.20">
    <property type="entry name" value="LemA-like domain"/>
    <property type="match status" value="1"/>
</dbReference>
<keyword evidence="5 6" id="KW-0472">Membrane</keyword>
<dbReference type="SUPFAM" id="SSF140478">
    <property type="entry name" value="LemA-like"/>
    <property type="match status" value="1"/>
</dbReference>
<evidence type="ECO:0000313" key="8">
    <source>
        <dbReference type="Proteomes" id="UP000030014"/>
    </source>
</evidence>
<evidence type="ECO:0000256" key="2">
    <source>
        <dbReference type="ARBA" id="ARBA00008854"/>
    </source>
</evidence>
<dbReference type="PANTHER" id="PTHR34478:SF2">
    <property type="entry name" value="MEMBRANE PROTEIN"/>
    <property type="match status" value="1"/>
</dbReference>
<name>A0A0A0IH03_CLOBO</name>
<evidence type="ECO:0000256" key="6">
    <source>
        <dbReference type="SAM" id="Phobius"/>
    </source>
</evidence>
<dbReference type="RefSeq" id="WP_039257783.1">
    <property type="nucleotide sequence ID" value="NZ_JDRY01000023.1"/>
</dbReference>
<comment type="similarity">
    <text evidence="2">Belongs to the LemA family.</text>
</comment>
<dbReference type="AlphaFoldDB" id="A0A0A0IH03"/>
<evidence type="ECO:0000256" key="5">
    <source>
        <dbReference type="ARBA" id="ARBA00023136"/>
    </source>
</evidence>
<accession>A0A0A0IH03</accession>
<feature type="transmembrane region" description="Helical" evidence="6">
    <location>
        <begin position="7"/>
        <end position="26"/>
    </location>
</feature>
<dbReference type="EMBL" id="JDRY01000023">
    <property type="protein sequence ID" value="KGN00233.1"/>
    <property type="molecule type" value="Genomic_DNA"/>
</dbReference>
<dbReference type="Proteomes" id="UP000030014">
    <property type="component" value="Unassembled WGS sequence"/>
</dbReference>
<dbReference type="InterPro" id="IPR023353">
    <property type="entry name" value="LemA-like_dom_sf"/>
</dbReference>
<comment type="caution">
    <text evidence="7">The sequence shown here is derived from an EMBL/GenBank/DDBJ whole genome shotgun (WGS) entry which is preliminary data.</text>
</comment>
<keyword evidence="4 6" id="KW-1133">Transmembrane helix</keyword>
<comment type="subcellular location">
    <subcellularLocation>
        <location evidence="1">Membrane</location>
        <topology evidence="1">Single-pass membrane protein</topology>
    </subcellularLocation>
</comment>
<keyword evidence="3 6" id="KW-0812">Transmembrane</keyword>
<reference evidence="7 8" key="1">
    <citation type="submission" date="2014-01" db="EMBL/GenBank/DDBJ databases">
        <title>Plasmidome dynamics in the species complex Clostridium novyi sensu lato converts strains of independent lineages into distinctly different pathogens.</title>
        <authorList>
            <person name="Skarin H."/>
            <person name="Segerman B."/>
        </authorList>
    </citation>
    <scope>NUCLEOTIDE SEQUENCE [LARGE SCALE GENOMIC DNA]</scope>
    <source>
        <strain evidence="7 8">DC5</strain>
    </source>
</reference>
<sequence length="189" mass="21125">MKKGLKITLVIIGIILVLVFPIIGGYNKIITLEQAVLNSQSNIETNLQRRNDLIPNLVNTVKGYAAQEKDIFKDIANARAKLGGAKTINERANADAELSSSLSRLLLVVENYPDLKSNQNFKDLTVALEGTENRINIARQDYNKMVAAYNTTIKRFPNSIISSVFRFQAKEYYKASESAKEVPKVDFSK</sequence>
<proteinExistence type="inferred from homology"/>
<dbReference type="Pfam" id="PF04011">
    <property type="entry name" value="LemA"/>
    <property type="match status" value="1"/>
</dbReference>
<evidence type="ECO:0000313" key="7">
    <source>
        <dbReference type="EMBL" id="KGN00233.1"/>
    </source>
</evidence>
<dbReference type="PANTHER" id="PTHR34478">
    <property type="entry name" value="PROTEIN LEMA"/>
    <property type="match status" value="1"/>
</dbReference>
<gene>
    <name evidence="7" type="ORF">Z955_04350</name>
</gene>
<dbReference type="InterPro" id="IPR007156">
    <property type="entry name" value="MamQ_LemA"/>
</dbReference>
<dbReference type="GO" id="GO:0016020">
    <property type="term" value="C:membrane"/>
    <property type="evidence" value="ECO:0007669"/>
    <property type="project" value="UniProtKB-SubCell"/>
</dbReference>
<organism evidence="7 8">
    <name type="scientific">Clostridium botulinum C/D str. DC5</name>
    <dbReference type="NCBI Taxonomy" id="1443128"/>
    <lineage>
        <taxon>Bacteria</taxon>
        <taxon>Bacillati</taxon>
        <taxon>Bacillota</taxon>
        <taxon>Clostridia</taxon>
        <taxon>Eubacteriales</taxon>
        <taxon>Clostridiaceae</taxon>
        <taxon>Clostridium</taxon>
    </lineage>
</organism>